<dbReference type="InterPro" id="IPR002048">
    <property type="entry name" value="EF_hand_dom"/>
</dbReference>
<evidence type="ECO:0000313" key="3">
    <source>
        <dbReference type="EMBL" id="CAK0889987.1"/>
    </source>
</evidence>
<feature type="domain" description="EF-hand" evidence="2">
    <location>
        <begin position="1"/>
        <end position="36"/>
    </location>
</feature>
<evidence type="ECO:0000256" key="1">
    <source>
        <dbReference type="ARBA" id="ARBA00022837"/>
    </source>
</evidence>
<dbReference type="Proteomes" id="UP001189429">
    <property type="component" value="Unassembled WGS sequence"/>
</dbReference>
<keyword evidence="4" id="KW-1185">Reference proteome</keyword>
<name>A0ABN9WT80_9DINO</name>
<dbReference type="PROSITE" id="PS50222">
    <property type="entry name" value="EF_HAND_2"/>
    <property type="match status" value="2"/>
</dbReference>
<proteinExistence type="predicted"/>
<dbReference type="SUPFAM" id="SSF47473">
    <property type="entry name" value="EF-hand"/>
    <property type="match status" value="1"/>
</dbReference>
<protein>
    <recommendedName>
        <fullName evidence="2">EF-hand domain-containing protein</fullName>
    </recommendedName>
</protein>
<evidence type="ECO:0000259" key="2">
    <source>
        <dbReference type="PROSITE" id="PS50222"/>
    </source>
</evidence>
<comment type="caution">
    <text evidence="3">The sequence shown here is derived from an EMBL/GenBank/DDBJ whole genome shotgun (WGS) entry which is preliminary data.</text>
</comment>
<feature type="domain" description="EF-hand" evidence="2">
    <location>
        <begin position="39"/>
        <end position="74"/>
    </location>
</feature>
<dbReference type="Pfam" id="PF13499">
    <property type="entry name" value="EF-hand_7"/>
    <property type="match status" value="1"/>
</dbReference>
<dbReference type="PROSITE" id="PS00018">
    <property type="entry name" value="EF_HAND_1"/>
    <property type="match status" value="2"/>
</dbReference>
<dbReference type="InterPro" id="IPR018247">
    <property type="entry name" value="EF_Hand_1_Ca_BS"/>
</dbReference>
<sequence length="238" mass="26119">MDPDQVKEYFQKVDANGSGSLDRAEFATFIKKFSPDSGLARTEINELFSVIDVDHSGEIEAPEFLAWVYPREDAPLARTASKQHLSASTACPGRAGQGRMQRERSLPALHGAVGGGSCSSSLPEGTAPRLAGPQPVALEFTIGADFRPIAAELKRALKDAFGNAVRVWIIEEPAEMGCRRLVVQVGRGVVLWDRSSMVMHRDDPFASLESSRDFLAEKMQSHLPTLLRAMQLSRRRDP</sequence>
<gene>
    <name evidence="3" type="ORF">PCOR1329_LOCUS70336</name>
</gene>
<dbReference type="InterPro" id="IPR011992">
    <property type="entry name" value="EF-hand-dom_pair"/>
</dbReference>
<dbReference type="CDD" id="cd00051">
    <property type="entry name" value="EFh"/>
    <property type="match status" value="1"/>
</dbReference>
<dbReference type="Gene3D" id="1.10.238.10">
    <property type="entry name" value="EF-hand"/>
    <property type="match status" value="1"/>
</dbReference>
<accession>A0ABN9WT80</accession>
<evidence type="ECO:0000313" key="4">
    <source>
        <dbReference type="Proteomes" id="UP001189429"/>
    </source>
</evidence>
<keyword evidence="1" id="KW-0106">Calcium</keyword>
<dbReference type="SMART" id="SM00054">
    <property type="entry name" value="EFh"/>
    <property type="match status" value="2"/>
</dbReference>
<dbReference type="EMBL" id="CAUYUJ010019282">
    <property type="protein sequence ID" value="CAK0889987.1"/>
    <property type="molecule type" value="Genomic_DNA"/>
</dbReference>
<organism evidence="3 4">
    <name type="scientific">Prorocentrum cordatum</name>
    <dbReference type="NCBI Taxonomy" id="2364126"/>
    <lineage>
        <taxon>Eukaryota</taxon>
        <taxon>Sar</taxon>
        <taxon>Alveolata</taxon>
        <taxon>Dinophyceae</taxon>
        <taxon>Prorocentrales</taxon>
        <taxon>Prorocentraceae</taxon>
        <taxon>Prorocentrum</taxon>
    </lineage>
</organism>
<reference evidence="3" key="1">
    <citation type="submission" date="2023-10" db="EMBL/GenBank/DDBJ databases">
        <authorList>
            <person name="Chen Y."/>
            <person name="Shah S."/>
            <person name="Dougan E. K."/>
            <person name="Thang M."/>
            <person name="Chan C."/>
        </authorList>
    </citation>
    <scope>NUCLEOTIDE SEQUENCE [LARGE SCALE GENOMIC DNA]</scope>
</reference>